<evidence type="ECO:0000256" key="2">
    <source>
        <dbReference type="SAM" id="SignalP"/>
    </source>
</evidence>
<comment type="caution">
    <text evidence="4">The sequence shown here is derived from an EMBL/GenBank/DDBJ whole genome shotgun (WGS) entry which is preliminary data.</text>
</comment>
<evidence type="ECO:0000256" key="1">
    <source>
        <dbReference type="SAM" id="MobiDB-lite"/>
    </source>
</evidence>
<feature type="region of interest" description="Disordered" evidence="1">
    <location>
        <begin position="30"/>
        <end position="57"/>
    </location>
</feature>
<evidence type="ECO:0000259" key="3">
    <source>
        <dbReference type="PROSITE" id="PS50181"/>
    </source>
</evidence>
<evidence type="ECO:0000313" key="5">
    <source>
        <dbReference type="Proteomes" id="UP000070054"/>
    </source>
</evidence>
<dbReference type="Proteomes" id="UP000070054">
    <property type="component" value="Unassembled WGS sequence"/>
</dbReference>
<reference evidence="4 5" key="1">
    <citation type="submission" date="2014-02" db="EMBL/GenBank/DDBJ databases">
        <title>The genome sequence of Colletotrichum nymphaeae SA-01.</title>
        <authorList>
            <person name="Baroncelli R."/>
            <person name="Thon M.R."/>
        </authorList>
    </citation>
    <scope>NUCLEOTIDE SEQUENCE [LARGE SCALE GENOMIC DNA]</scope>
    <source>
        <strain evidence="4 5">SA-01</strain>
    </source>
</reference>
<dbReference type="PROSITE" id="PS50181">
    <property type="entry name" value="FBOX"/>
    <property type="match status" value="1"/>
</dbReference>
<dbReference type="SUPFAM" id="SSF81383">
    <property type="entry name" value="F-box domain"/>
    <property type="match status" value="1"/>
</dbReference>
<dbReference type="OrthoDB" id="3692147at2759"/>
<feature type="chain" id="PRO_5007804574" description="F-box domain-containing protein" evidence="2">
    <location>
        <begin position="29"/>
        <end position="211"/>
    </location>
</feature>
<dbReference type="InterPro" id="IPR001810">
    <property type="entry name" value="F-box_dom"/>
</dbReference>
<feature type="domain" description="F-box" evidence="3">
    <location>
        <begin position="117"/>
        <end position="165"/>
    </location>
</feature>
<organism evidence="4 5">
    <name type="scientific">Colletotrichum nymphaeae SA-01</name>
    <dbReference type="NCBI Taxonomy" id="1460502"/>
    <lineage>
        <taxon>Eukaryota</taxon>
        <taxon>Fungi</taxon>
        <taxon>Dikarya</taxon>
        <taxon>Ascomycota</taxon>
        <taxon>Pezizomycotina</taxon>
        <taxon>Sordariomycetes</taxon>
        <taxon>Hypocreomycetidae</taxon>
        <taxon>Glomerellales</taxon>
        <taxon>Glomerellaceae</taxon>
        <taxon>Colletotrichum</taxon>
        <taxon>Colletotrichum acutatum species complex</taxon>
    </lineage>
</organism>
<dbReference type="EMBL" id="JEMN01000878">
    <property type="protein sequence ID" value="KXH55194.1"/>
    <property type="molecule type" value="Genomic_DNA"/>
</dbReference>
<evidence type="ECO:0000313" key="4">
    <source>
        <dbReference type="EMBL" id="KXH55194.1"/>
    </source>
</evidence>
<keyword evidence="2" id="KW-0732">Signal</keyword>
<accession>A0A135U465</accession>
<dbReference type="InterPro" id="IPR036047">
    <property type="entry name" value="F-box-like_dom_sf"/>
</dbReference>
<gene>
    <name evidence="4" type="ORF">CNYM01_08303</name>
</gene>
<proteinExistence type="predicted"/>
<feature type="compositionally biased region" description="Low complexity" evidence="1">
    <location>
        <begin position="42"/>
        <end position="57"/>
    </location>
</feature>
<dbReference type="AlphaFoldDB" id="A0A135U465"/>
<name>A0A135U465_9PEZI</name>
<sequence length="211" mass="24393">MESAANSTAKWCISVAFLVLILRDTASTKEHPSKYSRKSGASPSESVCSKSSCSDSEWGSTYSESQATSSEAELTCTEPKAQNRQLLKRHRRRKRNNLVLLHERPYWGINFDRNYRQSLIIRLPDELLTRIMEALKPADLYMVRQASFTFWRVYQGKEFEKFQRSEDTSWSGGLYNVENSSPTIVRAEQHVFCSECAARRLSPTYRREVHH</sequence>
<keyword evidence="5" id="KW-1185">Reference proteome</keyword>
<protein>
    <recommendedName>
        <fullName evidence="3">F-box domain-containing protein</fullName>
    </recommendedName>
</protein>
<feature type="signal peptide" evidence="2">
    <location>
        <begin position="1"/>
        <end position="28"/>
    </location>
</feature>